<proteinExistence type="predicted"/>
<keyword evidence="2" id="KW-1185">Reference proteome</keyword>
<dbReference type="Gene3D" id="3.10.129.110">
    <property type="entry name" value="Polyketide synthase dehydratase"/>
    <property type="match status" value="1"/>
</dbReference>
<gene>
    <name evidence="1" type="ORF">B7P43_G16762</name>
</gene>
<dbReference type="InterPro" id="IPR042104">
    <property type="entry name" value="PKS_dehydratase_sf"/>
</dbReference>
<name>A0A2J7PFE7_9NEOP</name>
<sequence>MTGQNYTEVPIVFEDVRFHRATSIPKQGNLHFTVMIQKVSGKFEVTESNAPVLSGSVRVPTNISHEMVALEPPRPIVNEDLLELSSEDIYKYFRLCGYEYEGLFRGLVCADNHGHTGKVCWKDNWIAFLDSVLQMKIFGKDSRDLSLPTSLQKLTIDPKQHAAEVQKLSSKNSEVVVPVLVYKELNIIQSAGVEFRGLKASEISRHKPLRKPVLEKYVLTQNVEPEHLDLHTALRVCVHITLENQPVPQMKVVELHTQGSTPLAPTVALILADRPLSKGDITVLAKAGDLSGTDLDMTGIKVEEHELWEEQNCTLVIASNILLHRELLQTAVNALADGACLLAREKVDTESVVSNGF</sequence>
<dbReference type="EMBL" id="NEVH01025661">
    <property type="protein sequence ID" value="PNF15064.1"/>
    <property type="molecule type" value="Genomic_DNA"/>
</dbReference>
<feature type="non-terminal residue" evidence="1">
    <location>
        <position position="357"/>
    </location>
</feature>
<evidence type="ECO:0000313" key="1">
    <source>
        <dbReference type="EMBL" id="PNF15064.1"/>
    </source>
</evidence>
<protein>
    <submittedName>
        <fullName evidence="1">Uncharacterized protein</fullName>
    </submittedName>
</protein>
<evidence type="ECO:0000313" key="2">
    <source>
        <dbReference type="Proteomes" id="UP000235965"/>
    </source>
</evidence>
<dbReference type="OrthoDB" id="329835at2759"/>
<dbReference type="STRING" id="105785.A0A2J7PFE7"/>
<comment type="caution">
    <text evidence="1">The sequence shown here is derived from an EMBL/GenBank/DDBJ whole genome shotgun (WGS) entry which is preliminary data.</text>
</comment>
<dbReference type="Proteomes" id="UP000235965">
    <property type="component" value="Unassembled WGS sequence"/>
</dbReference>
<dbReference type="InParanoid" id="A0A2J7PFE7"/>
<reference evidence="1 2" key="1">
    <citation type="submission" date="2017-12" db="EMBL/GenBank/DDBJ databases">
        <title>Hemimetabolous genomes reveal molecular basis of termite eusociality.</title>
        <authorList>
            <person name="Harrison M.C."/>
            <person name="Jongepier E."/>
            <person name="Robertson H.M."/>
            <person name="Arning N."/>
            <person name="Bitard-Feildel T."/>
            <person name="Chao H."/>
            <person name="Childers C.P."/>
            <person name="Dinh H."/>
            <person name="Doddapaneni H."/>
            <person name="Dugan S."/>
            <person name="Gowin J."/>
            <person name="Greiner C."/>
            <person name="Han Y."/>
            <person name="Hu H."/>
            <person name="Hughes D.S.T."/>
            <person name="Huylmans A.-K."/>
            <person name="Kemena C."/>
            <person name="Kremer L.P.M."/>
            <person name="Lee S.L."/>
            <person name="Lopez-Ezquerra A."/>
            <person name="Mallet L."/>
            <person name="Monroy-Kuhn J.M."/>
            <person name="Moser A."/>
            <person name="Murali S.C."/>
            <person name="Muzny D.M."/>
            <person name="Otani S."/>
            <person name="Piulachs M.-D."/>
            <person name="Poelchau M."/>
            <person name="Qu J."/>
            <person name="Schaub F."/>
            <person name="Wada-Katsumata A."/>
            <person name="Worley K.C."/>
            <person name="Xie Q."/>
            <person name="Ylla G."/>
            <person name="Poulsen M."/>
            <person name="Gibbs R.A."/>
            <person name="Schal C."/>
            <person name="Richards S."/>
            <person name="Belles X."/>
            <person name="Korb J."/>
            <person name="Bornberg-Bauer E."/>
        </authorList>
    </citation>
    <scope>NUCLEOTIDE SEQUENCE [LARGE SCALE GENOMIC DNA]</scope>
    <source>
        <tissue evidence="1">Whole body</tissue>
    </source>
</reference>
<accession>A0A2J7PFE7</accession>
<dbReference type="AlphaFoldDB" id="A0A2J7PFE7"/>
<organism evidence="1 2">
    <name type="scientific">Cryptotermes secundus</name>
    <dbReference type="NCBI Taxonomy" id="105785"/>
    <lineage>
        <taxon>Eukaryota</taxon>
        <taxon>Metazoa</taxon>
        <taxon>Ecdysozoa</taxon>
        <taxon>Arthropoda</taxon>
        <taxon>Hexapoda</taxon>
        <taxon>Insecta</taxon>
        <taxon>Pterygota</taxon>
        <taxon>Neoptera</taxon>
        <taxon>Polyneoptera</taxon>
        <taxon>Dictyoptera</taxon>
        <taxon>Blattodea</taxon>
        <taxon>Blattoidea</taxon>
        <taxon>Termitoidae</taxon>
        <taxon>Kalotermitidae</taxon>
        <taxon>Cryptotermitinae</taxon>
        <taxon>Cryptotermes</taxon>
    </lineage>
</organism>